<proteinExistence type="predicted"/>
<dbReference type="SUPFAM" id="SSF49313">
    <property type="entry name" value="Cadherin-like"/>
    <property type="match status" value="1"/>
</dbReference>
<dbReference type="InterPro" id="IPR025193">
    <property type="entry name" value="DUF4114"/>
</dbReference>
<evidence type="ECO:0000259" key="1">
    <source>
        <dbReference type="SMART" id="SM00736"/>
    </source>
</evidence>
<keyword evidence="3" id="KW-1185">Reference proteome</keyword>
<dbReference type="InterPro" id="IPR013783">
    <property type="entry name" value="Ig-like_fold"/>
</dbReference>
<dbReference type="AlphaFoldDB" id="A0A563VIU6"/>
<dbReference type="SMART" id="SM00736">
    <property type="entry name" value="CADG"/>
    <property type="match status" value="1"/>
</dbReference>
<protein>
    <recommendedName>
        <fullName evidence="1">Dystroglycan-type cadherin-like domain-containing protein</fullName>
    </recommendedName>
</protein>
<sequence>MNGSNADVDLNPIFEGETIAIVDSGLTVESADSSQIASATIEIVNLLDGDREILTADTSNTAITSNYDGATGILTLNGTDTIANYQQVLRTVSYNNTAENPDTEPRRIEFVINSGDTPSSNSAFAATTVRMFNHNPTVTNPIDNQTINQDEELSLTLADNTFSDEDRDELTLTATLANGNPLPDWLEFDAHTATFSGTPTAENVGAITIEVTADDGNGGIARETFELSINAFEPSSIMQNDHQIFALSGTNEQVSLQFNLIESKADYINEIAVFVVDDERGTIDGIAPEQTGYLEAAIDKAEVVFSALPETVFPDLIATRQLSFNSQEHLGFLLVSNSTVDTVMANLAVGQTLPDVFFTTSTGNTDNFDHSQISELDNNGFTLSWEDLVNGGDADFDDLVLGVQISDRALPSVTGLQGKPERELLDLRDQTGMVEVEFTTFTSANYDNSVGLYVIENEQGAIRDSLTGQLIAPDAPGYAETAIRQRLDLVLNRDTENVAMQLEGGVILAPYIIADGTPEQFLATNPNNQLDAGSLAYFAYVGTNRDRVDHLRLLGDNTFGFEDLYGGGDIDYDDFVFQIDGNFTL</sequence>
<dbReference type="GO" id="GO:0005509">
    <property type="term" value="F:calcium ion binding"/>
    <property type="evidence" value="ECO:0007669"/>
    <property type="project" value="InterPro"/>
</dbReference>
<dbReference type="Pfam" id="PF05345">
    <property type="entry name" value="He_PIG"/>
    <property type="match status" value="1"/>
</dbReference>
<dbReference type="PANTHER" id="PTHR14139">
    <property type="entry name" value="CALSYNTENIN"/>
    <property type="match status" value="1"/>
</dbReference>
<name>A0A563VIU6_9CYAN</name>
<dbReference type="InterPro" id="IPR015919">
    <property type="entry name" value="Cadherin-like_sf"/>
</dbReference>
<organism evidence="2 3">
    <name type="scientific">Hyella patelloides LEGE 07179</name>
    <dbReference type="NCBI Taxonomy" id="945734"/>
    <lineage>
        <taxon>Bacteria</taxon>
        <taxon>Bacillati</taxon>
        <taxon>Cyanobacteriota</taxon>
        <taxon>Cyanophyceae</taxon>
        <taxon>Pleurocapsales</taxon>
        <taxon>Hyellaceae</taxon>
        <taxon>Hyella</taxon>
    </lineage>
</organism>
<accession>A0A563VIU6</accession>
<dbReference type="GO" id="GO:0016020">
    <property type="term" value="C:membrane"/>
    <property type="evidence" value="ECO:0007669"/>
    <property type="project" value="InterPro"/>
</dbReference>
<dbReference type="Proteomes" id="UP000320055">
    <property type="component" value="Unassembled WGS sequence"/>
</dbReference>
<dbReference type="Pfam" id="PF13448">
    <property type="entry name" value="DUF4114"/>
    <property type="match status" value="2"/>
</dbReference>
<dbReference type="PANTHER" id="PTHR14139:SF2">
    <property type="entry name" value="CALSYNTENIN-1"/>
    <property type="match status" value="1"/>
</dbReference>
<gene>
    <name evidence="2" type="ORF">H1P_100033</name>
</gene>
<reference evidence="2 3" key="1">
    <citation type="submission" date="2019-01" db="EMBL/GenBank/DDBJ databases">
        <authorList>
            <person name="Brito A."/>
        </authorList>
    </citation>
    <scope>NUCLEOTIDE SEQUENCE [LARGE SCALE GENOMIC DNA]</scope>
    <source>
        <strain evidence="2">1</strain>
    </source>
</reference>
<dbReference type="InterPro" id="IPR006644">
    <property type="entry name" value="Cadg"/>
</dbReference>
<evidence type="ECO:0000313" key="2">
    <source>
        <dbReference type="EMBL" id="VEP11329.1"/>
    </source>
</evidence>
<dbReference type="Gene3D" id="2.60.40.10">
    <property type="entry name" value="Immunoglobulins"/>
    <property type="match status" value="1"/>
</dbReference>
<feature type="domain" description="Dystroglycan-type cadherin-like" evidence="1">
    <location>
        <begin position="137"/>
        <end position="236"/>
    </location>
</feature>
<dbReference type="EMBL" id="CAACVJ010000002">
    <property type="protein sequence ID" value="VEP11329.1"/>
    <property type="molecule type" value="Genomic_DNA"/>
</dbReference>
<evidence type="ECO:0000313" key="3">
    <source>
        <dbReference type="Proteomes" id="UP000320055"/>
    </source>
</evidence>